<evidence type="ECO:0000256" key="3">
    <source>
        <dbReference type="ARBA" id="ARBA00022692"/>
    </source>
</evidence>
<name>A0A139AQJ0_GONPJ</name>
<keyword evidence="5 6" id="KW-0472">Membrane</keyword>
<keyword evidence="4 6" id="KW-1133">Transmembrane helix</keyword>
<feature type="transmembrane region" description="Helical" evidence="6">
    <location>
        <begin position="24"/>
        <end position="43"/>
    </location>
</feature>
<dbReference type="PANTHER" id="PTHR10556:SF43">
    <property type="entry name" value="STEROID 5-ALPHA-REDUCTASE DET2"/>
    <property type="match status" value="1"/>
</dbReference>
<protein>
    <recommendedName>
        <fullName evidence="7">3-oxo-5-alpha-steroid 4-dehydrogenase C-terminal domain-containing protein</fullName>
    </recommendedName>
</protein>
<dbReference type="EMBL" id="KQ965741">
    <property type="protein sequence ID" value="KXS18755.1"/>
    <property type="molecule type" value="Genomic_DNA"/>
</dbReference>
<dbReference type="Pfam" id="PF02544">
    <property type="entry name" value="Steroid_dh"/>
    <property type="match status" value="1"/>
</dbReference>
<sequence>MPSASILERIFADERVTFDRSVQGFYITGVGVHIALQFLQAPFGRFVHSAKSSLWGPQLNGKVAWAIQESVPLFVFPLFARMPATVLDAAGKSRTITPLTNPVTLFLALMYWGHYVHRGIIYPLNSPGSSPSNLFVLGTAAFHNVIMAYIQARGLFIFSGAIYSNPQAFFDPRTNPLFYLGVFLYIFGMAGNITSDYQLFSLRRNPPPGETITTASGSKYAIPTRGLHKYLAAPGYITETLQWTGYALATGGKAWALSFPFFTTMNLVPRAVATDKWYRETFGARYERMGKWKVIPFVY</sequence>
<dbReference type="PROSITE" id="PS50244">
    <property type="entry name" value="S5A_REDUCTASE"/>
    <property type="match status" value="1"/>
</dbReference>
<dbReference type="GO" id="GO:0016627">
    <property type="term" value="F:oxidoreductase activity, acting on the CH-CH group of donors"/>
    <property type="evidence" value="ECO:0007669"/>
    <property type="project" value="InterPro"/>
</dbReference>
<gene>
    <name evidence="8" type="ORF">M427DRAFT_53686</name>
</gene>
<dbReference type="Proteomes" id="UP000070544">
    <property type="component" value="Unassembled WGS sequence"/>
</dbReference>
<evidence type="ECO:0000313" key="8">
    <source>
        <dbReference type="EMBL" id="KXS18755.1"/>
    </source>
</evidence>
<feature type="transmembrane region" description="Helical" evidence="6">
    <location>
        <begin position="63"/>
        <end position="84"/>
    </location>
</feature>
<dbReference type="InterPro" id="IPR039357">
    <property type="entry name" value="SRD5A/TECR"/>
</dbReference>
<evidence type="ECO:0000259" key="7">
    <source>
        <dbReference type="Pfam" id="PF02544"/>
    </source>
</evidence>
<evidence type="ECO:0000313" key="9">
    <source>
        <dbReference type="Proteomes" id="UP000070544"/>
    </source>
</evidence>
<dbReference type="Gene3D" id="1.20.120.1630">
    <property type="match status" value="1"/>
</dbReference>
<dbReference type="STRING" id="1344416.A0A139AQJ0"/>
<evidence type="ECO:0000256" key="1">
    <source>
        <dbReference type="ARBA" id="ARBA00004141"/>
    </source>
</evidence>
<accession>A0A139AQJ0</accession>
<keyword evidence="3 6" id="KW-0812">Transmembrane</keyword>
<dbReference type="OMA" id="SWLMTTC"/>
<feature type="transmembrane region" description="Helical" evidence="6">
    <location>
        <begin position="96"/>
        <end position="114"/>
    </location>
</feature>
<evidence type="ECO:0000256" key="4">
    <source>
        <dbReference type="ARBA" id="ARBA00022989"/>
    </source>
</evidence>
<feature type="transmembrane region" description="Helical" evidence="6">
    <location>
        <begin position="134"/>
        <end position="156"/>
    </location>
</feature>
<organism evidence="8 9">
    <name type="scientific">Gonapodya prolifera (strain JEL478)</name>
    <name type="common">Monoblepharis prolifera</name>
    <dbReference type="NCBI Taxonomy" id="1344416"/>
    <lineage>
        <taxon>Eukaryota</taxon>
        <taxon>Fungi</taxon>
        <taxon>Fungi incertae sedis</taxon>
        <taxon>Chytridiomycota</taxon>
        <taxon>Chytridiomycota incertae sedis</taxon>
        <taxon>Monoblepharidomycetes</taxon>
        <taxon>Monoblepharidales</taxon>
        <taxon>Gonapodyaceae</taxon>
        <taxon>Gonapodya</taxon>
    </lineage>
</organism>
<dbReference type="AlphaFoldDB" id="A0A139AQJ0"/>
<comment type="similarity">
    <text evidence="2">Belongs to the steroid 5-alpha reductase family.</text>
</comment>
<evidence type="ECO:0000256" key="5">
    <source>
        <dbReference type="ARBA" id="ARBA00023136"/>
    </source>
</evidence>
<feature type="transmembrane region" description="Helical" evidence="6">
    <location>
        <begin position="177"/>
        <end position="195"/>
    </location>
</feature>
<evidence type="ECO:0000256" key="6">
    <source>
        <dbReference type="SAM" id="Phobius"/>
    </source>
</evidence>
<keyword evidence="9" id="KW-1185">Reference proteome</keyword>
<dbReference type="OrthoDB" id="5788137at2759"/>
<feature type="domain" description="3-oxo-5-alpha-steroid 4-dehydrogenase C-terminal" evidence="7">
    <location>
        <begin position="150"/>
        <end position="299"/>
    </location>
</feature>
<evidence type="ECO:0000256" key="2">
    <source>
        <dbReference type="ARBA" id="ARBA00007742"/>
    </source>
</evidence>
<reference evidence="8 9" key="1">
    <citation type="journal article" date="2015" name="Genome Biol. Evol.">
        <title>Phylogenomic analyses indicate that early fungi evolved digesting cell walls of algal ancestors of land plants.</title>
        <authorList>
            <person name="Chang Y."/>
            <person name="Wang S."/>
            <person name="Sekimoto S."/>
            <person name="Aerts A.L."/>
            <person name="Choi C."/>
            <person name="Clum A."/>
            <person name="LaButti K.M."/>
            <person name="Lindquist E.A."/>
            <person name="Yee Ngan C."/>
            <person name="Ohm R.A."/>
            <person name="Salamov A.A."/>
            <person name="Grigoriev I.V."/>
            <person name="Spatafora J.W."/>
            <person name="Berbee M.L."/>
        </authorList>
    </citation>
    <scope>NUCLEOTIDE SEQUENCE [LARGE SCALE GENOMIC DNA]</scope>
    <source>
        <strain evidence="8 9">JEL478</strain>
    </source>
</reference>
<dbReference type="PANTHER" id="PTHR10556">
    <property type="entry name" value="3-OXO-5-ALPHA-STEROID 4-DEHYDROGENASE"/>
    <property type="match status" value="1"/>
</dbReference>
<comment type="subcellular location">
    <subcellularLocation>
        <location evidence="1">Membrane</location>
        <topology evidence="1">Multi-pass membrane protein</topology>
    </subcellularLocation>
</comment>
<proteinExistence type="inferred from homology"/>
<dbReference type="GO" id="GO:0006629">
    <property type="term" value="P:lipid metabolic process"/>
    <property type="evidence" value="ECO:0007669"/>
    <property type="project" value="InterPro"/>
</dbReference>
<dbReference type="GO" id="GO:0016020">
    <property type="term" value="C:membrane"/>
    <property type="evidence" value="ECO:0007669"/>
    <property type="project" value="UniProtKB-SubCell"/>
</dbReference>
<dbReference type="InterPro" id="IPR001104">
    <property type="entry name" value="3-oxo-5_a-steroid_4-DH_C"/>
</dbReference>